<reference evidence="8" key="1">
    <citation type="journal article" date="2011" name="PLoS Biol.">
        <title>Gene gain and loss during evolution of obligate parasitism in the white rust pathogen of Arabidopsis thaliana.</title>
        <authorList>
            <person name="Kemen E."/>
            <person name="Gardiner A."/>
            <person name="Schultz-Larsen T."/>
            <person name="Kemen A.C."/>
            <person name="Balmuth A.L."/>
            <person name="Robert-Seilaniantz A."/>
            <person name="Bailey K."/>
            <person name="Holub E."/>
            <person name="Studholme D.J."/>
            <person name="Maclean D."/>
            <person name="Jones J.D."/>
        </authorList>
    </citation>
    <scope>NUCLEOTIDE SEQUENCE</scope>
</reference>
<gene>
    <name evidence="8" type="primary">AlNc14C150G7513</name>
    <name evidence="8" type="ORF">ALNC14_084700</name>
</gene>
<dbReference type="EMBL" id="FR824195">
    <property type="protein sequence ID" value="CCA22327.1"/>
    <property type="molecule type" value="Genomic_DNA"/>
</dbReference>
<feature type="domain" description="RING-type" evidence="7">
    <location>
        <begin position="26"/>
        <end position="67"/>
    </location>
</feature>
<evidence type="ECO:0000256" key="5">
    <source>
        <dbReference type="ARBA" id="ARBA00023242"/>
    </source>
</evidence>
<sequence length="244" mass="28180">MTNSVTTLDNRTVTVPLISINHHFVCVLCDGYLREAHTIPECLHSFCKSCIYRHFLIYQERTCPKCNLLLKPCPITTLVSDQQIQNLLDCVWPELLKQDAIQEKEFYSKYCFVKKPASAITTANGKGTKSRASHSKLKALRNEYRLSFQEPEIIHISLRVIPLTAGIPALLRPYLSVSGSFRIHALRKYICRQLSMEEETTIPKMEIRCLNSTVGQELSMYFIQRTIWYHHRPNVSTIILKYVC</sequence>
<evidence type="ECO:0000313" key="8">
    <source>
        <dbReference type="EMBL" id="CCA22327.1"/>
    </source>
</evidence>
<dbReference type="Gene3D" id="3.30.40.10">
    <property type="entry name" value="Zinc/RING finger domain, C3HC4 (zinc finger)"/>
    <property type="match status" value="1"/>
</dbReference>
<protein>
    <submittedName>
        <fullName evidence="8">Uncharacterized protein AlNc14C150G7513</fullName>
    </submittedName>
</protein>
<name>F0WM00_9STRA</name>
<dbReference type="CDD" id="cd16525">
    <property type="entry name" value="RING-HC_PCGF"/>
    <property type="match status" value="1"/>
</dbReference>
<proteinExistence type="predicted"/>
<dbReference type="InterPro" id="IPR013083">
    <property type="entry name" value="Znf_RING/FYVE/PHD"/>
</dbReference>
<dbReference type="GO" id="GO:0005634">
    <property type="term" value="C:nucleus"/>
    <property type="evidence" value="ECO:0007669"/>
    <property type="project" value="UniProtKB-SubCell"/>
</dbReference>
<dbReference type="Pfam" id="PF13923">
    <property type="entry name" value="zf-C3HC4_2"/>
    <property type="match status" value="1"/>
</dbReference>
<dbReference type="PROSITE" id="PS50089">
    <property type="entry name" value="ZF_RING_2"/>
    <property type="match status" value="1"/>
</dbReference>
<comment type="subcellular location">
    <subcellularLocation>
        <location evidence="1">Nucleus</location>
    </subcellularLocation>
</comment>
<dbReference type="InterPro" id="IPR051507">
    <property type="entry name" value="PcG_RING_finger"/>
</dbReference>
<dbReference type="Gene3D" id="3.10.20.90">
    <property type="entry name" value="Phosphatidylinositol 3-kinase Catalytic Subunit, Chain A, domain 1"/>
    <property type="match status" value="1"/>
</dbReference>
<evidence type="ECO:0000256" key="2">
    <source>
        <dbReference type="ARBA" id="ARBA00022723"/>
    </source>
</evidence>
<keyword evidence="5" id="KW-0539">Nucleus</keyword>
<dbReference type="PROSITE" id="PS00518">
    <property type="entry name" value="ZF_RING_1"/>
    <property type="match status" value="1"/>
</dbReference>
<evidence type="ECO:0000256" key="1">
    <source>
        <dbReference type="ARBA" id="ARBA00004123"/>
    </source>
</evidence>
<keyword evidence="2" id="KW-0479">Metal-binding</keyword>
<dbReference type="InterPro" id="IPR017907">
    <property type="entry name" value="Znf_RING_CS"/>
</dbReference>
<evidence type="ECO:0000256" key="4">
    <source>
        <dbReference type="ARBA" id="ARBA00022833"/>
    </source>
</evidence>
<evidence type="ECO:0000259" key="7">
    <source>
        <dbReference type="PROSITE" id="PS50089"/>
    </source>
</evidence>
<dbReference type="HOGENOM" id="CLU_046427_1_0_1"/>
<keyword evidence="3 6" id="KW-0863">Zinc-finger</keyword>
<evidence type="ECO:0000256" key="6">
    <source>
        <dbReference type="PROSITE-ProRule" id="PRU00175"/>
    </source>
</evidence>
<dbReference type="SMART" id="SM00184">
    <property type="entry name" value="RING"/>
    <property type="match status" value="1"/>
</dbReference>
<dbReference type="SUPFAM" id="SSF57850">
    <property type="entry name" value="RING/U-box"/>
    <property type="match status" value="1"/>
</dbReference>
<dbReference type="GO" id="GO:0008270">
    <property type="term" value="F:zinc ion binding"/>
    <property type="evidence" value="ECO:0007669"/>
    <property type="project" value="UniProtKB-KW"/>
</dbReference>
<keyword evidence="4" id="KW-0862">Zinc</keyword>
<dbReference type="InterPro" id="IPR001841">
    <property type="entry name" value="Znf_RING"/>
</dbReference>
<accession>F0WM00</accession>
<reference evidence="8" key="2">
    <citation type="submission" date="2011-02" db="EMBL/GenBank/DDBJ databases">
        <authorList>
            <person name="MacLean D."/>
        </authorList>
    </citation>
    <scope>NUCLEOTIDE SEQUENCE</scope>
</reference>
<dbReference type="AlphaFoldDB" id="F0WM00"/>
<dbReference type="PANTHER" id="PTHR45893">
    <property type="entry name" value="POLYCOMB GROUP RING FINGER PROTEIN"/>
    <property type="match status" value="1"/>
</dbReference>
<evidence type="ECO:0000256" key="3">
    <source>
        <dbReference type="ARBA" id="ARBA00022771"/>
    </source>
</evidence>
<organism evidence="8">
    <name type="scientific">Albugo laibachii Nc14</name>
    <dbReference type="NCBI Taxonomy" id="890382"/>
    <lineage>
        <taxon>Eukaryota</taxon>
        <taxon>Sar</taxon>
        <taxon>Stramenopiles</taxon>
        <taxon>Oomycota</taxon>
        <taxon>Peronosporomycetes</taxon>
        <taxon>Albuginales</taxon>
        <taxon>Albuginaceae</taxon>
        <taxon>Albugo</taxon>
    </lineage>
</organism>